<gene>
    <name evidence="1" type="ORF">HPB47_003641</name>
</gene>
<dbReference type="EMBL" id="JABSTQ010000105">
    <property type="protein sequence ID" value="KAG0445662.1"/>
    <property type="molecule type" value="Genomic_DNA"/>
</dbReference>
<comment type="caution">
    <text evidence="1">The sequence shown here is derived from an EMBL/GenBank/DDBJ whole genome shotgun (WGS) entry which is preliminary data.</text>
</comment>
<sequence length="383" mass="43783">MPVTGSRSAIQTCTSGLIKGEGYPFERHDVVTRDGYIIEMHRIPRGRAPCPEPCKREPIFVMTGLLADSASFVLDFPKQSLGYVLADNKYDVWLGNTRGNTYGKRHKRYSPKSRRFWNFSFHEHAKYDAPAQIDYILNVTKRNSLLYVGLSQGTLMFFTMMSEKPEYNDKVKAFAGLAPFNKLAHMVVPPLELAAPFAESFLRAANAAGQYEVMPQGSPFMPIARRFCSLITSRIVCSLIGDSLTNYGSRYINETRTPLYLCHVPAGTSMKNIIHFDQLVKSKKPQKFDYGEEINQEYYGQRRPPLYKLANVKTDVGIFWSKGDEFVPPENVKILIKELGSRVKKNHYIDDPYYTHLHFAIALVNPKYLYPDLLEFLGRYRSP</sequence>
<protein>
    <submittedName>
        <fullName evidence="1">Uncharacterized protein</fullName>
    </submittedName>
</protein>
<proteinExistence type="predicted"/>
<accession>A0AC60R3T6</accession>
<reference evidence="1 2" key="1">
    <citation type="journal article" date="2020" name="Cell">
        <title>Large-Scale Comparative Analyses of Tick Genomes Elucidate Their Genetic Diversity and Vector Capacities.</title>
        <authorList>
            <consortium name="Tick Genome and Microbiome Consortium (TIGMIC)"/>
            <person name="Jia N."/>
            <person name="Wang J."/>
            <person name="Shi W."/>
            <person name="Du L."/>
            <person name="Sun Y."/>
            <person name="Zhan W."/>
            <person name="Jiang J.F."/>
            <person name="Wang Q."/>
            <person name="Zhang B."/>
            <person name="Ji P."/>
            <person name="Bell-Sakyi L."/>
            <person name="Cui X.M."/>
            <person name="Yuan T.T."/>
            <person name="Jiang B.G."/>
            <person name="Yang W.F."/>
            <person name="Lam T.T."/>
            <person name="Chang Q.C."/>
            <person name="Ding S.J."/>
            <person name="Wang X.J."/>
            <person name="Zhu J.G."/>
            <person name="Ruan X.D."/>
            <person name="Zhao L."/>
            <person name="Wei J.T."/>
            <person name="Ye R.Z."/>
            <person name="Que T.C."/>
            <person name="Du C.H."/>
            <person name="Zhou Y.H."/>
            <person name="Cheng J.X."/>
            <person name="Dai P.F."/>
            <person name="Guo W.B."/>
            <person name="Han X.H."/>
            <person name="Huang E.J."/>
            <person name="Li L.F."/>
            <person name="Wei W."/>
            <person name="Gao Y.C."/>
            <person name="Liu J.Z."/>
            <person name="Shao H.Z."/>
            <person name="Wang X."/>
            <person name="Wang C.C."/>
            <person name="Yang T.C."/>
            <person name="Huo Q.B."/>
            <person name="Li W."/>
            <person name="Chen H.Y."/>
            <person name="Chen S.E."/>
            <person name="Zhou L.G."/>
            <person name="Ni X.B."/>
            <person name="Tian J.H."/>
            <person name="Sheng Y."/>
            <person name="Liu T."/>
            <person name="Pan Y.S."/>
            <person name="Xia L.Y."/>
            <person name="Li J."/>
            <person name="Zhao F."/>
            <person name="Cao W.C."/>
        </authorList>
    </citation>
    <scope>NUCLEOTIDE SEQUENCE [LARGE SCALE GENOMIC DNA]</scope>
    <source>
        <strain evidence="1">Iper-2018</strain>
    </source>
</reference>
<evidence type="ECO:0000313" key="1">
    <source>
        <dbReference type="EMBL" id="KAG0445662.1"/>
    </source>
</evidence>
<name>A0AC60R3T6_IXOPE</name>
<dbReference type="Proteomes" id="UP000805193">
    <property type="component" value="Unassembled WGS sequence"/>
</dbReference>
<keyword evidence="2" id="KW-1185">Reference proteome</keyword>
<evidence type="ECO:0000313" key="2">
    <source>
        <dbReference type="Proteomes" id="UP000805193"/>
    </source>
</evidence>
<organism evidence="1 2">
    <name type="scientific">Ixodes persulcatus</name>
    <name type="common">Taiga tick</name>
    <dbReference type="NCBI Taxonomy" id="34615"/>
    <lineage>
        <taxon>Eukaryota</taxon>
        <taxon>Metazoa</taxon>
        <taxon>Ecdysozoa</taxon>
        <taxon>Arthropoda</taxon>
        <taxon>Chelicerata</taxon>
        <taxon>Arachnida</taxon>
        <taxon>Acari</taxon>
        <taxon>Parasitiformes</taxon>
        <taxon>Ixodida</taxon>
        <taxon>Ixodoidea</taxon>
        <taxon>Ixodidae</taxon>
        <taxon>Ixodinae</taxon>
        <taxon>Ixodes</taxon>
    </lineage>
</organism>